<evidence type="ECO:0000256" key="3">
    <source>
        <dbReference type="ARBA" id="ARBA00006564"/>
    </source>
</evidence>
<keyword evidence="4" id="KW-0158">Chromosome</keyword>
<evidence type="ECO:0008006" key="10">
    <source>
        <dbReference type="Google" id="ProtNLM"/>
    </source>
</evidence>
<evidence type="ECO:0000256" key="5">
    <source>
        <dbReference type="ARBA" id="ARBA00023125"/>
    </source>
</evidence>
<comment type="caution">
    <text evidence="8">The sequence shown here is derived from an EMBL/GenBank/DDBJ whole genome shotgun (WGS) entry which is preliminary data.</text>
</comment>
<keyword evidence="5" id="KW-0238">DNA-binding</keyword>
<dbReference type="SUPFAM" id="SSF47113">
    <property type="entry name" value="Histone-fold"/>
    <property type="match status" value="1"/>
</dbReference>
<comment type="similarity">
    <text evidence="3">Belongs to the histone H4 family.</text>
</comment>
<dbReference type="Proteomes" id="UP001168877">
    <property type="component" value="Unassembled WGS sequence"/>
</dbReference>
<evidence type="ECO:0000313" key="9">
    <source>
        <dbReference type="Proteomes" id="UP001168877"/>
    </source>
</evidence>
<keyword evidence="7" id="KW-0544">Nucleosome core</keyword>
<keyword evidence="6" id="KW-0539">Nucleus</keyword>
<dbReference type="Gene3D" id="1.10.20.10">
    <property type="entry name" value="Histone, subunit A"/>
    <property type="match status" value="1"/>
</dbReference>
<evidence type="ECO:0000313" key="8">
    <source>
        <dbReference type="EMBL" id="KAK0586170.1"/>
    </source>
</evidence>
<dbReference type="GO" id="GO:0005634">
    <property type="term" value="C:nucleus"/>
    <property type="evidence" value="ECO:0007669"/>
    <property type="project" value="UniProtKB-SubCell"/>
</dbReference>
<gene>
    <name evidence="8" type="ORF">LWI29_002121</name>
</gene>
<name>A0AA39SB94_ACESA</name>
<dbReference type="InterPro" id="IPR009072">
    <property type="entry name" value="Histone-fold"/>
</dbReference>
<accession>A0AA39SB94</accession>
<dbReference type="PANTHER" id="PTHR10484">
    <property type="entry name" value="HISTONE H4"/>
    <property type="match status" value="1"/>
</dbReference>
<comment type="subcellular location">
    <subcellularLocation>
        <location evidence="2">Chromosome</location>
    </subcellularLocation>
    <subcellularLocation>
        <location evidence="1">Nucleus</location>
    </subcellularLocation>
</comment>
<dbReference type="GO" id="GO:0046982">
    <property type="term" value="F:protein heterodimerization activity"/>
    <property type="evidence" value="ECO:0007669"/>
    <property type="project" value="InterPro"/>
</dbReference>
<evidence type="ECO:0000256" key="4">
    <source>
        <dbReference type="ARBA" id="ARBA00022454"/>
    </source>
</evidence>
<keyword evidence="9" id="KW-1185">Reference proteome</keyword>
<proteinExistence type="inferred from homology"/>
<reference evidence="8" key="2">
    <citation type="submission" date="2023-06" db="EMBL/GenBank/DDBJ databases">
        <authorList>
            <person name="Swenson N.G."/>
            <person name="Wegrzyn J.L."/>
            <person name="Mcevoy S.L."/>
        </authorList>
    </citation>
    <scope>NUCLEOTIDE SEQUENCE</scope>
    <source>
        <strain evidence="8">NS2018</strain>
        <tissue evidence="8">Leaf</tissue>
    </source>
</reference>
<organism evidence="8 9">
    <name type="scientific">Acer saccharum</name>
    <name type="common">Sugar maple</name>
    <dbReference type="NCBI Taxonomy" id="4024"/>
    <lineage>
        <taxon>Eukaryota</taxon>
        <taxon>Viridiplantae</taxon>
        <taxon>Streptophyta</taxon>
        <taxon>Embryophyta</taxon>
        <taxon>Tracheophyta</taxon>
        <taxon>Spermatophyta</taxon>
        <taxon>Magnoliopsida</taxon>
        <taxon>eudicotyledons</taxon>
        <taxon>Gunneridae</taxon>
        <taxon>Pentapetalae</taxon>
        <taxon>rosids</taxon>
        <taxon>malvids</taxon>
        <taxon>Sapindales</taxon>
        <taxon>Sapindaceae</taxon>
        <taxon>Hippocastanoideae</taxon>
        <taxon>Acereae</taxon>
        <taxon>Acer</taxon>
    </lineage>
</organism>
<dbReference type="EMBL" id="JAUESC010000382">
    <property type="protein sequence ID" value="KAK0586170.1"/>
    <property type="molecule type" value="Genomic_DNA"/>
</dbReference>
<reference evidence="8" key="1">
    <citation type="journal article" date="2022" name="Plant J.">
        <title>Strategies of tolerance reflected in two North American maple genomes.</title>
        <authorList>
            <person name="McEvoy S.L."/>
            <person name="Sezen U.U."/>
            <person name="Trouern-Trend A."/>
            <person name="McMahon S.M."/>
            <person name="Schaberg P.G."/>
            <person name="Yang J."/>
            <person name="Wegrzyn J.L."/>
            <person name="Swenson N.G."/>
        </authorList>
    </citation>
    <scope>NUCLEOTIDE SEQUENCE</scope>
    <source>
        <strain evidence="8">NS2018</strain>
    </source>
</reference>
<dbReference type="InterPro" id="IPR001951">
    <property type="entry name" value="Histone_H4"/>
</dbReference>
<evidence type="ECO:0000256" key="6">
    <source>
        <dbReference type="ARBA" id="ARBA00023242"/>
    </source>
</evidence>
<dbReference type="AlphaFoldDB" id="A0AA39SB94"/>
<evidence type="ECO:0000256" key="2">
    <source>
        <dbReference type="ARBA" id="ARBA00004286"/>
    </source>
</evidence>
<evidence type="ECO:0000256" key="1">
    <source>
        <dbReference type="ARBA" id="ARBA00004123"/>
    </source>
</evidence>
<evidence type="ECO:0000256" key="7">
    <source>
        <dbReference type="ARBA" id="ARBA00023269"/>
    </source>
</evidence>
<dbReference type="PRINTS" id="PR00623">
    <property type="entry name" value="HISTONEH4"/>
</dbReference>
<dbReference type="GO" id="GO:0003677">
    <property type="term" value="F:DNA binding"/>
    <property type="evidence" value="ECO:0007669"/>
    <property type="project" value="UniProtKB-KW"/>
</dbReference>
<sequence>MEELGQNLRIEEEYRINSVDEQVNSSSKVHMVEEGKEAKQKNVLLWKGRCKGSRKGGVKRHYKVLRDNIHGITKSAIRCLARRGGVRRINGLIYEETQSVEDLLGECDLQQPLHTPSTQEGRW</sequence>
<dbReference type="GO" id="GO:0000786">
    <property type="term" value="C:nucleosome"/>
    <property type="evidence" value="ECO:0007669"/>
    <property type="project" value="UniProtKB-KW"/>
</dbReference>
<dbReference type="GO" id="GO:0030527">
    <property type="term" value="F:structural constituent of chromatin"/>
    <property type="evidence" value="ECO:0007669"/>
    <property type="project" value="InterPro"/>
</dbReference>
<protein>
    <recommendedName>
        <fullName evidence="10">Histone H4</fullName>
    </recommendedName>
</protein>